<keyword evidence="1" id="KW-0812">Transmembrane</keyword>
<keyword evidence="3" id="KW-1185">Reference proteome</keyword>
<comment type="caution">
    <text evidence="2">The sequence shown here is derived from an EMBL/GenBank/DDBJ whole genome shotgun (WGS) entry which is preliminary data.</text>
</comment>
<keyword evidence="1" id="KW-1133">Transmembrane helix</keyword>
<keyword evidence="1" id="KW-0472">Membrane</keyword>
<dbReference type="Proteomes" id="UP000024635">
    <property type="component" value="Unassembled WGS sequence"/>
</dbReference>
<feature type="transmembrane region" description="Helical" evidence="1">
    <location>
        <begin position="67"/>
        <end position="95"/>
    </location>
</feature>
<proteinExistence type="predicted"/>
<evidence type="ECO:0000256" key="1">
    <source>
        <dbReference type="SAM" id="Phobius"/>
    </source>
</evidence>
<name>A0A016T2Z4_9BILA</name>
<sequence length="98" mass="11123">MDWPCRPLLAEIASTYLTSESNVYVYSPCVLPTYSLFQLDIFITGFLLITCLCLIKTRRSAPTLTAMNFAFAVVVFIILFYDMGFNILSLIFAAYPEQ</sequence>
<gene>
    <name evidence="2" type="primary">Acey_s0144.g2453</name>
    <name evidence="2" type="ORF">Y032_0144g2453</name>
</gene>
<evidence type="ECO:0000313" key="3">
    <source>
        <dbReference type="Proteomes" id="UP000024635"/>
    </source>
</evidence>
<dbReference type="AlphaFoldDB" id="A0A016T2Z4"/>
<reference evidence="3" key="1">
    <citation type="journal article" date="2015" name="Nat. Genet.">
        <title>The genome and transcriptome of the zoonotic hookworm Ancylostoma ceylanicum identify infection-specific gene families.</title>
        <authorList>
            <person name="Schwarz E.M."/>
            <person name="Hu Y."/>
            <person name="Antoshechkin I."/>
            <person name="Miller M.M."/>
            <person name="Sternberg P.W."/>
            <person name="Aroian R.V."/>
        </authorList>
    </citation>
    <scope>NUCLEOTIDE SEQUENCE</scope>
    <source>
        <strain evidence="3">HY135</strain>
    </source>
</reference>
<feature type="transmembrane region" description="Helical" evidence="1">
    <location>
        <begin position="36"/>
        <end position="55"/>
    </location>
</feature>
<dbReference type="EMBL" id="JARK01001480">
    <property type="protein sequence ID" value="EYB97001.1"/>
    <property type="molecule type" value="Genomic_DNA"/>
</dbReference>
<accession>A0A016T2Z4</accession>
<organism evidence="2 3">
    <name type="scientific">Ancylostoma ceylanicum</name>
    <dbReference type="NCBI Taxonomy" id="53326"/>
    <lineage>
        <taxon>Eukaryota</taxon>
        <taxon>Metazoa</taxon>
        <taxon>Ecdysozoa</taxon>
        <taxon>Nematoda</taxon>
        <taxon>Chromadorea</taxon>
        <taxon>Rhabditida</taxon>
        <taxon>Rhabditina</taxon>
        <taxon>Rhabditomorpha</taxon>
        <taxon>Strongyloidea</taxon>
        <taxon>Ancylostomatidae</taxon>
        <taxon>Ancylostomatinae</taxon>
        <taxon>Ancylostoma</taxon>
    </lineage>
</organism>
<evidence type="ECO:0000313" key="2">
    <source>
        <dbReference type="EMBL" id="EYB97001.1"/>
    </source>
</evidence>
<protein>
    <submittedName>
        <fullName evidence="2">Uncharacterized protein</fullName>
    </submittedName>
</protein>